<dbReference type="Gene3D" id="3.10.450.50">
    <property type="match status" value="1"/>
</dbReference>
<protein>
    <recommendedName>
        <fullName evidence="2">SnoaL-like domain-containing protein</fullName>
    </recommendedName>
</protein>
<dbReference type="InterPro" id="IPR032710">
    <property type="entry name" value="NTF2-like_dom_sf"/>
</dbReference>
<dbReference type="AlphaFoldDB" id="A0A9W9BTU8"/>
<feature type="signal peptide" evidence="1">
    <location>
        <begin position="1"/>
        <end position="21"/>
    </location>
</feature>
<dbReference type="InterPro" id="IPR037401">
    <property type="entry name" value="SnoaL-like"/>
</dbReference>
<dbReference type="OrthoDB" id="2820488at2759"/>
<comment type="caution">
    <text evidence="3">The sequence shown here is derived from an EMBL/GenBank/DDBJ whole genome shotgun (WGS) entry which is preliminary data.</text>
</comment>
<dbReference type="EMBL" id="JAPEUR010000021">
    <property type="protein sequence ID" value="KAJ4327634.1"/>
    <property type="molecule type" value="Genomic_DNA"/>
</dbReference>
<evidence type="ECO:0000313" key="3">
    <source>
        <dbReference type="EMBL" id="KAJ4327634.1"/>
    </source>
</evidence>
<reference evidence="3" key="1">
    <citation type="submission" date="2022-10" db="EMBL/GenBank/DDBJ databases">
        <title>Tapping the CABI collections for fungal endophytes: first genome assemblies for Collariella, Neodidymelliopsis, Ascochyta clinopodiicola, Didymella pomorum, Didymosphaeria variabile, Neocosmospora piperis and Neocucurbitaria cava.</title>
        <authorList>
            <person name="Hill R."/>
        </authorList>
    </citation>
    <scope>NUCLEOTIDE SEQUENCE</scope>
    <source>
        <strain evidence="3">IMI 366586</strain>
    </source>
</reference>
<proteinExistence type="predicted"/>
<organism evidence="3 4">
    <name type="scientific">Fusarium piperis</name>
    <dbReference type="NCBI Taxonomy" id="1435070"/>
    <lineage>
        <taxon>Eukaryota</taxon>
        <taxon>Fungi</taxon>
        <taxon>Dikarya</taxon>
        <taxon>Ascomycota</taxon>
        <taxon>Pezizomycotina</taxon>
        <taxon>Sordariomycetes</taxon>
        <taxon>Hypocreomycetidae</taxon>
        <taxon>Hypocreales</taxon>
        <taxon>Nectriaceae</taxon>
        <taxon>Fusarium</taxon>
        <taxon>Fusarium solani species complex</taxon>
    </lineage>
</organism>
<accession>A0A9W9BTU8</accession>
<dbReference type="SUPFAM" id="SSF54427">
    <property type="entry name" value="NTF2-like"/>
    <property type="match status" value="1"/>
</dbReference>
<evidence type="ECO:0000259" key="2">
    <source>
        <dbReference type="Pfam" id="PF12680"/>
    </source>
</evidence>
<evidence type="ECO:0000313" key="4">
    <source>
        <dbReference type="Proteomes" id="UP001140502"/>
    </source>
</evidence>
<dbReference type="Pfam" id="PF12680">
    <property type="entry name" value="SnoaL_2"/>
    <property type="match status" value="1"/>
</dbReference>
<keyword evidence="1" id="KW-0732">Signal</keyword>
<keyword evidence="4" id="KW-1185">Reference proteome</keyword>
<evidence type="ECO:0000256" key="1">
    <source>
        <dbReference type="SAM" id="SignalP"/>
    </source>
</evidence>
<gene>
    <name evidence="3" type="ORF">N0V84_001883</name>
</gene>
<feature type="chain" id="PRO_5040793250" description="SnoaL-like domain-containing protein" evidence="1">
    <location>
        <begin position="22"/>
        <end position="162"/>
    </location>
</feature>
<name>A0A9W9BTU8_9HYPO</name>
<feature type="domain" description="SnoaL-like" evidence="2">
    <location>
        <begin position="50"/>
        <end position="144"/>
    </location>
</feature>
<sequence length="162" mass="17623">MRASGLLTLCVSALAWVGATASYAPRPHARLPNCPSRPATPSQQRAILKQFVQAFYVERNATKALGNHVADDYIQHNPNVLSGRQNAIDALGPFLGAAAVNITVLRQAFDDNLAFIHYRVDAPGGEPSATVDIYRLDGTCIVEHWDVMQTRDPNSVNPLALF</sequence>
<dbReference type="Proteomes" id="UP001140502">
    <property type="component" value="Unassembled WGS sequence"/>
</dbReference>